<dbReference type="CDD" id="cd06008">
    <property type="entry name" value="NF-X1-zinc-finger"/>
    <property type="match status" value="2"/>
</dbReference>
<keyword evidence="10" id="KW-0067">ATP-binding</keyword>
<keyword evidence="12" id="KW-0175">Coiled coil</keyword>
<dbReference type="GO" id="GO:0002376">
    <property type="term" value="P:immune system process"/>
    <property type="evidence" value="ECO:0007669"/>
    <property type="project" value="UniProtKB-KW"/>
</dbReference>
<keyword evidence="9" id="KW-0862">Zinc</keyword>
<dbReference type="SMART" id="SM00438">
    <property type="entry name" value="ZnF_NFX"/>
    <property type="match status" value="3"/>
</dbReference>
<evidence type="ECO:0000256" key="6">
    <source>
        <dbReference type="ARBA" id="ARBA00022771"/>
    </source>
</evidence>
<evidence type="ECO:0000256" key="10">
    <source>
        <dbReference type="ARBA" id="ARBA00022840"/>
    </source>
</evidence>
<evidence type="ECO:0000313" key="15">
    <source>
        <dbReference type="Proteomes" id="UP000735302"/>
    </source>
</evidence>
<dbReference type="PROSITE" id="PS51981">
    <property type="entry name" value="ZF_RZ"/>
    <property type="match status" value="1"/>
</dbReference>
<dbReference type="GO" id="GO:0005737">
    <property type="term" value="C:cytoplasm"/>
    <property type="evidence" value="ECO:0007669"/>
    <property type="project" value="UniProtKB-SubCell"/>
</dbReference>
<organism evidence="14 15">
    <name type="scientific">Plakobranchus ocellatus</name>
    <dbReference type="NCBI Taxonomy" id="259542"/>
    <lineage>
        <taxon>Eukaryota</taxon>
        <taxon>Metazoa</taxon>
        <taxon>Spiralia</taxon>
        <taxon>Lophotrochozoa</taxon>
        <taxon>Mollusca</taxon>
        <taxon>Gastropoda</taxon>
        <taxon>Heterobranchia</taxon>
        <taxon>Euthyneura</taxon>
        <taxon>Panpulmonata</taxon>
        <taxon>Sacoglossa</taxon>
        <taxon>Placobranchoidea</taxon>
        <taxon>Plakobranchidae</taxon>
        <taxon>Plakobranchus</taxon>
    </lineage>
</organism>
<dbReference type="GO" id="GO:0004386">
    <property type="term" value="F:helicase activity"/>
    <property type="evidence" value="ECO:0007669"/>
    <property type="project" value="UniProtKB-KW"/>
</dbReference>
<dbReference type="SUPFAM" id="SSF52540">
    <property type="entry name" value="P-loop containing nucleoside triphosphate hydrolases"/>
    <property type="match status" value="1"/>
</dbReference>
<keyword evidence="6" id="KW-0863">Zinc-finger</keyword>
<sequence length="1683" mass="193114">FRLLRADLLLPLRESVLQYLANHERSQLRGVCIYTEVRIVRPICSDKGLCFRLSFDVSRSRRFNWAASQRLKYGSLLCLSADNFTNYHCAVVDNREVKDLERGLVDVQFLVTDQGDARMAVEESIALFAQARDLRFNMVESPAYFEAYKHVLLGLQNITENTFPFWRYIGECNQEVRAPAYLREHEGPVMYDLRTLVDHDYTIGDDEARLEDDGFKPEAAMAKDVDILRLETWPNSNTLSLDTSQYIALQSALTREFSIVQGPPGTGKTFLGLKIMRVLLQNRHMWAEGGAGGERQARRNQTTPILLVCYTNHALDQFLEGVLEFFQGNLVRVGSRSKSEALDEYNLRGLRRRARENRTVPVQIHMVKQQTRLEMKNDKVTIHQEAAKLEILEREIVKETFLKDFMEPHHLKQLTQSSRMGKTILVWLKIASAIHKIEAQRGQDARGQYGYGRDQDVAYAAIAAAQGEEDSDEDGEEDDEDDFFEIVTADAANRFLDIGDDDELGEDMEDDLFSDLRDDFGSEMKEVNRRLDDVDREAEMLRALQVAFNISEYGEELMPPNLDKERKKRWKAVNQLKKKYRFTLLGWLQNTDKMDPEEARRVQNVWKLPVRQRWRLYRHWVDMHCRQLRGAIRDLARSYEEKARRYQEILHQEDKAILEKATILGMTTTAAARYQAVLREIGPSVVIVEEAAEVLEGHVLTALSEHCQHVVLIGDHKQLRPNPAVYKLKNECALDISLFERLVNNNLRYDQLRYQHRMRPEISELMKIRELYPTLQDHEKVMNYPHVCNVSTNLCFIQHEELDQQEEDTNTFSNHYEARFIVGLCEYLLLQGYSPRQMTILSPYKGQIQLIKTQLKRMVHSKTVADKMEKGGLKISSVDNYQGEENDIILLSLVRSNVDNDIGFLKANNRLCVALSRAKQGLYVIGNLQAIAEKSELMRNILQVANRRGVYKKYLPLSCPRHRNAETRIKTPDDFKNVPDGGCKRPCQARLDCGHACKRVCHADDPDHRDAACGERCRELCTKCGQHCKENHPCGKHDVCKNLVRKRIPMCGHEQDVPCHMSADRFQCQHQCSEQLPCGHTCGKVCGSRHDHTRDTCTAPVEVTPRFCGHGSFLLPCRDSVREDAANVLCPEPCPILLECEHPCSGTCGLCHNGRLHVSCQEICKKILICGHSCRDKCGSCPPCTRPCETACQHSHCTKLCGEPCTPCLELCQWRCEHHECKDLCCQPCERDPCDEPCPKRLACGHRCCGLCGEECPKLCSRCDVEKLKADSLYGYDGDRTTRFVQLDCGHVLEAEFVDQWMITKLGTEEGSDQTVIGLKTCPLCKVPIRKCQRYSNAIKTQLRLIERVKRRCVGERRPELEERLRTALNELGVAERRDVQGLLQSVVWKTQLRLIERVKRRCVGERRPELEERLRTTLNELGVAERRDVQGLLQSGPRVLSETILEAQIRQVTIFRQIRALRRVTVEMRGRFPELPMIENRIRRIDRDLRCFETWATKIRTVFSEQNRQDASLELDRLRLLLGLLKIAGFFHTRAAGQGLTDAQRDAMREALVNLSAEGQTNQEIVTKSQNLLEDLTKIMPDIHIALTAKEKMDIVRAVNVQTGAWYQCPNGHIYAIGECGQAMEESRCPECHARIGGTNHRLLDDNAQAPEMDGAERPVWDNLDADRELAEMLQRAEFELF</sequence>
<dbReference type="InterPro" id="IPR045055">
    <property type="entry name" value="DNA2/NAM7-like"/>
</dbReference>
<protein>
    <submittedName>
        <fullName evidence="14">Nfx1-type Zinc finger-containing protein 1-like</fullName>
    </submittedName>
</protein>
<dbReference type="Pfam" id="PF20173">
    <property type="entry name" value="ZnF_RZ-type"/>
    <property type="match status" value="1"/>
</dbReference>
<dbReference type="InterPro" id="IPR041679">
    <property type="entry name" value="DNA2/NAM7-like_C"/>
</dbReference>
<comment type="caution">
    <text evidence="14">The sequence shown here is derived from an EMBL/GenBank/DDBJ whole genome shotgun (WGS) entry which is preliminary data.</text>
</comment>
<dbReference type="InterPro" id="IPR046439">
    <property type="entry name" value="ZF_RZ_dom"/>
</dbReference>
<feature type="domain" description="RZ-type" evidence="13">
    <location>
        <begin position="1588"/>
        <end position="1659"/>
    </location>
</feature>
<keyword evidence="5" id="KW-0547">Nucleotide-binding</keyword>
<keyword evidence="11" id="KW-0391">Immunity</keyword>
<evidence type="ECO:0000256" key="5">
    <source>
        <dbReference type="ARBA" id="ARBA00022741"/>
    </source>
</evidence>
<feature type="coiled-coil region" evidence="12">
    <location>
        <begin position="517"/>
        <end position="544"/>
    </location>
</feature>
<evidence type="ECO:0000256" key="9">
    <source>
        <dbReference type="ARBA" id="ARBA00022833"/>
    </source>
</evidence>
<evidence type="ECO:0000256" key="11">
    <source>
        <dbReference type="ARBA" id="ARBA00022859"/>
    </source>
</evidence>
<dbReference type="PANTHER" id="PTHR10887:SF341">
    <property type="entry name" value="NFX1-TYPE ZINC FINGER-CONTAINING PROTEIN 1"/>
    <property type="match status" value="1"/>
</dbReference>
<dbReference type="InterPro" id="IPR027417">
    <property type="entry name" value="P-loop_NTPase"/>
</dbReference>
<dbReference type="Pfam" id="PF25396">
    <property type="entry name" value="ZNFX1"/>
    <property type="match status" value="1"/>
</dbReference>
<dbReference type="CDD" id="cd18808">
    <property type="entry name" value="SF1_C_Upf1"/>
    <property type="match status" value="1"/>
</dbReference>
<evidence type="ECO:0000256" key="4">
    <source>
        <dbReference type="ARBA" id="ARBA00022737"/>
    </source>
</evidence>
<dbReference type="GO" id="GO:0016787">
    <property type="term" value="F:hydrolase activity"/>
    <property type="evidence" value="ECO:0007669"/>
    <property type="project" value="UniProtKB-KW"/>
</dbReference>
<keyword evidence="15" id="KW-1185">Reference proteome</keyword>
<proteinExistence type="predicted"/>
<dbReference type="GO" id="GO:0031048">
    <property type="term" value="P:regulatory ncRNA-mediated heterochromatin formation"/>
    <property type="evidence" value="ECO:0007669"/>
    <property type="project" value="TreeGrafter"/>
</dbReference>
<dbReference type="EMBL" id="BLXT01005746">
    <property type="protein sequence ID" value="GFO25459.1"/>
    <property type="molecule type" value="Genomic_DNA"/>
</dbReference>
<keyword evidence="2" id="KW-0963">Cytoplasm</keyword>
<reference evidence="14 15" key="1">
    <citation type="journal article" date="2021" name="Elife">
        <title>Chloroplast acquisition without the gene transfer in kleptoplastic sea slugs, Plakobranchus ocellatus.</title>
        <authorList>
            <person name="Maeda T."/>
            <person name="Takahashi S."/>
            <person name="Yoshida T."/>
            <person name="Shimamura S."/>
            <person name="Takaki Y."/>
            <person name="Nagai Y."/>
            <person name="Toyoda A."/>
            <person name="Suzuki Y."/>
            <person name="Arimoto A."/>
            <person name="Ishii H."/>
            <person name="Satoh N."/>
            <person name="Nishiyama T."/>
            <person name="Hasebe M."/>
            <person name="Maruyama T."/>
            <person name="Minagawa J."/>
            <person name="Obokata J."/>
            <person name="Shigenobu S."/>
        </authorList>
    </citation>
    <scope>NUCLEOTIDE SEQUENCE [LARGE SCALE GENOMIC DNA]</scope>
</reference>
<dbReference type="Gene3D" id="3.40.50.300">
    <property type="entry name" value="P-loop containing nucleotide triphosphate hydrolases"/>
    <property type="match status" value="3"/>
</dbReference>
<evidence type="ECO:0000256" key="8">
    <source>
        <dbReference type="ARBA" id="ARBA00022806"/>
    </source>
</evidence>
<keyword evidence="8" id="KW-0347">Helicase</keyword>
<keyword evidence="7" id="KW-0378">Hydrolase</keyword>
<keyword evidence="4" id="KW-0677">Repeat</keyword>
<evidence type="ECO:0000256" key="1">
    <source>
        <dbReference type="ARBA" id="ARBA00004496"/>
    </source>
</evidence>
<dbReference type="Proteomes" id="UP000735302">
    <property type="component" value="Unassembled WGS sequence"/>
</dbReference>
<comment type="subcellular location">
    <subcellularLocation>
        <location evidence="1">Cytoplasm</location>
    </subcellularLocation>
</comment>
<dbReference type="Pfam" id="PF13086">
    <property type="entry name" value="AAA_11"/>
    <property type="match status" value="2"/>
</dbReference>
<dbReference type="PANTHER" id="PTHR10887">
    <property type="entry name" value="DNA2/NAM7 HELICASE FAMILY"/>
    <property type="match status" value="1"/>
</dbReference>
<evidence type="ECO:0000256" key="12">
    <source>
        <dbReference type="SAM" id="Coils"/>
    </source>
</evidence>
<dbReference type="Pfam" id="PF13087">
    <property type="entry name" value="AAA_12"/>
    <property type="match status" value="1"/>
</dbReference>
<gene>
    <name evidence="14" type="ORF">PoB_005196400</name>
</gene>
<dbReference type="FunFam" id="3.40.50.300:FF:000326">
    <property type="entry name" value="P-loop containing nucleoside triphosphate hydrolase"/>
    <property type="match status" value="1"/>
</dbReference>
<name>A0AAV4BZ04_9GAST</name>
<evidence type="ECO:0000259" key="13">
    <source>
        <dbReference type="PROSITE" id="PS51981"/>
    </source>
</evidence>
<keyword evidence="3" id="KW-0479">Metal-binding</keyword>
<dbReference type="InterPro" id="IPR057373">
    <property type="entry name" value="ZNFX1"/>
</dbReference>
<evidence type="ECO:0000256" key="2">
    <source>
        <dbReference type="ARBA" id="ARBA00022490"/>
    </source>
</evidence>
<accession>A0AAV4BZ04</accession>
<dbReference type="GO" id="GO:0008270">
    <property type="term" value="F:zinc ion binding"/>
    <property type="evidence" value="ECO:0007669"/>
    <property type="project" value="UniProtKB-KW"/>
</dbReference>
<evidence type="ECO:0000256" key="3">
    <source>
        <dbReference type="ARBA" id="ARBA00022723"/>
    </source>
</evidence>
<evidence type="ECO:0000313" key="14">
    <source>
        <dbReference type="EMBL" id="GFO25459.1"/>
    </source>
</evidence>
<dbReference type="GO" id="GO:0005524">
    <property type="term" value="F:ATP binding"/>
    <property type="evidence" value="ECO:0007669"/>
    <property type="project" value="UniProtKB-KW"/>
</dbReference>
<dbReference type="InterPro" id="IPR047187">
    <property type="entry name" value="SF1_C_Upf1"/>
</dbReference>
<dbReference type="InterPro" id="IPR041677">
    <property type="entry name" value="DNA2/NAM7_AAA_11"/>
</dbReference>
<dbReference type="GO" id="GO:0031380">
    <property type="term" value="C:nuclear RNA-directed RNA polymerase complex"/>
    <property type="evidence" value="ECO:0007669"/>
    <property type="project" value="TreeGrafter"/>
</dbReference>
<dbReference type="GO" id="GO:0005694">
    <property type="term" value="C:chromosome"/>
    <property type="evidence" value="ECO:0007669"/>
    <property type="project" value="UniProtKB-ARBA"/>
</dbReference>
<feature type="non-terminal residue" evidence="14">
    <location>
        <position position="1"/>
    </location>
</feature>
<dbReference type="InterPro" id="IPR000967">
    <property type="entry name" value="Znf_NFX1"/>
</dbReference>
<evidence type="ECO:0000256" key="7">
    <source>
        <dbReference type="ARBA" id="ARBA00022801"/>
    </source>
</evidence>